<evidence type="ECO:0000256" key="4">
    <source>
        <dbReference type="ARBA" id="ARBA00013244"/>
    </source>
</evidence>
<comment type="pathway">
    <text evidence="2">Lipid metabolism.</text>
</comment>
<evidence type="ECO:0000256" key="1">
    <source>
        <dbReference type="ARBA" id="ARBA00004771"/>
    </source>
</evidence>
<keyword evidence="16" id="KW-1185">Reference proteome</keyword>
<dbReference type="InterPro" id="IPR004255">
    <property type="entry name" value="O-acyltransferase_WSD1_N"/>
</dbReference>
<dbReference type="GO" id="GO:0051701">
    <property type="term" value="P:biological process involved in interaction with host"/>
    <property type="evidence" value="ECO:0007669"/>
    <property type="project" value="TreeGrafter"/>
</dbReference>
<evidence type="ECO:0000256" key="9">
    <source>
        <dbReference type="ARBA" id="ARBA00023315"/>
    </source>
</evidence>
<keyword evidence="5 11" id="KW-0444">Lipid biosynthesis</keyword>
<evidence type="ECO:0000256" key="8">
    <source>
        <dbReference type="ARBA" id="ARBA00023098"/>
    </source>
</evidence>
<dbReference type="InterPro" id="IPR009721">
    <property type="entry name" value="O-acyltransferase_WSD1_C"/>
</dbReference>
<keyword evidence="9 11" id="KW-0012">Acyltransferase</keyword>
<dbReference type="NCBIfam" id="TIGR02946">
    <property type="entry name" value="acyl_WS_DGAT"/>
    <property type="match status" value="1"/>
</dbReference>
<dbReference type="GO" id="GO:0006071">
    <property type="term" value="P:glycerol metabolic process"/>
    <property type="evidence" value="ECO:0007669"/>
    <property type="project" value="UniProtKB-KW"/>
</dbReference>
<dbReference type="PANTHER" id="PTHR31650:SF1">
    <property type="entry name" value="WAX ESTER SYNTHASE_DIACYLGLYCEROL ACYLTRANSFERASE 4-RELATED"/>
    <property type="match status" value="1"/>
</dbReference>
<feature type="region of interest" description="Disordered" evidence="12">
    <location>
        <begin position="457"/>
        <end position="526"/>
    </location>
</feature>
<keyword evidence="8 11" id="KW-0443">Lipid metabolism</keyword>
<dbReference type="InterPro" id="IPR045034">
    <property type="entry name" value="O-acyltransferase_WSD1-like"/>
</dbReference>
<evidence type="ECO:0000256" key="5">
    <source>
        <dbReference type="ARBA" id="ARBA00022516"/>
    </source>
</evidence>
<reference evidence="15" key="1">
    <citation type="submission" date="2021-01" db="EMBL/GenBank/DDBJ databases">
        <title>Whole genome shotgun sequence of Virgisporangium ochraceum NBRC 16418.</title>
        <authorList>
            <person name="Komaki H."/>
            <person name="Tamura T."/>
        </authorList>
    </citation>
    <scope>NUCLEOTIDE SEQUENCE</scope>
    <source>
        <strain evidence="15">NBRC 16418</strain>
    </source>
</reference>
<evidence type="ECO:0000259" key="13">
    <source>
        <dbReference type="Pfam" id="PF03007"/>
    </source>
</evidence>
<feature type="compositionally biased region" description="Low complexity" evidence="12">
    <location>
        <begin position="476"/>
        <end position="502"/>
    </location>
</feature>
<comment type="catalytic activity">
    <reaction evidence="10 11">
        <text>an acyl-CoA + a 1,2-diacyl-sn-glycerol = a triacyl-sn-glycerol + CoA</text>
        <dbReference type="Rhea" id="RHEA:10868"/>
        <dbReference type="ChEBI" id="CHEBI:17815"/>
        <dbReference type="ChEBI" id="CHEBI:57287"/>
        <dbReference type="ChEBI" id="CHEBI:58342"/>
        <dbReference type="ChEBI" id="CHEBI:64615"/>
        <dbReference type="EC" id="2.3.1.20"/>
    </reaction>
</comment>
<accession>A0A8J3ZWM3</accession>
<evidence type="ECO:0000256" key="6">
    <source>
        <dbReference type="ARBA" id="ARBA00022679"/>
    </source>
</evidence>
<evidence type="ECO:0000256" key="12">
    <source>
        <dbReference type="SAM" id="MobiDB-lite"/>
    </source>
</evidence>
<dbReference type="UniPathway" id="UPA00282"/>
<sequence length="526" mass="56551">MEHLSPLDASFLDMEDQDPHVSLAIASLAVIDGPAPTHAEFVAAIRERLPLVPRYRQTVRRVPFDLAGPVWVDQPDIDLDFHLRRVALPAPGDELTLCRTVAQLMSQRLDRDHPLWEYWVVEGLPEGRWAVLSKVHHCMLDGLSGNKLYQLMFDTSPEPRDAVPDTWDPGAVPEDAALVGDAMGELAHVAANQVRLFTTALREPARASRYVADLVVGLTALASAMIPLRPTSLLGPLGQARRYAVARVPVAELVRIAKGFGVTVNDVVLAAVTGAFRAVLIERGEPAAANSVRTLVPVNVRRSHQTALDNRVSMLLPTLPVEVDDPVERLRVVHERVAELKGSHEIEAGASLTTVAPYEPFAVLDAGVRLGLRLPQRALTTVVTNVPGPPGPLFAFGRRIREILPWVPIASRMRIGVSVFTFEGQAVFGVTTDFASVPESDLFAAVIADEVAALGAAVPVPEPPPPDAEPAPPTDRTPTAATPTDAAPPAAARTRSPAVRPGAGRRPRRARPVKQSGEAPSRANPA</sequence>
<keyword evidence="6 11" id="KW-0808">Transferase</keyword>
<dbReference type="Pfam" id="PF06974">
    <property type="entry name" value="WS_DGAT_C"/>
    <property type="match status" value="1"/>
</dbReference>
<dbReference type="EMBL" id="BOPH01000088">
    <property type="protein sequence ID" value="GIJ71719.1"/>
    <property type="molecule type" value="Genomic_DNA"/>
</dbReference>
<feature type="compositionally biased region" description="Pro residues" evidence="12">
    <location>
        <begin position="460"/>
        <end position="475"/>
    </location>
</feature>
<dbReference type="RefSeq" id="WP_203931560.1">
    <property type="nucleotide sequence ID" value="NZ_BOPH01000088.1"/>
</dbReference>
<dbReference type="GO" id="GO:0004144">
    <property type="term" value="F:diacylglycerol O-acyltransferase activity"/>
    <property type="evidence" value="ECO:0007669"/>
    <property type="project" value="UniProtKB-EC"/>
</dbReference>
<evidence type="ECO:0000256" key="11">
    <source>
        <dbReference type="RuleBase" id="RU361241"/>
    </source>
</evidence>
<dbReference type="EC" id="2.3.1.20" evidence="4 11"/>
<dbReference type="GO" id="GO:0071731">
    <property type="term" value="P:response to nitric oxide"/>
    <property type="evidence" value="ECO:0007669"/>
    <property type="project" value="TreeGrafter"/>
</dbReference>
<dbReference type="InterPro" id="IPR014292">
    <property type="entry name" value="Acyl_transf_WS/DGAT"/>
</dbReference>
<dbReference type="GO" id="GO:0005886">
    <property type="term" value="C:plasma membrane"/>
    <property type="evidence" value="ECO:0007669"/>
    <property type="project" value="TreeGrafter"/>
</dbReference>
<comment type="caution">
    <text evidence="15">The sequence shown here is derived from an EMBL/GenBank/DDBJ whole genome shotgun (WGS) entry which is preliminary data.</text>
</comment>
<evidence type="ECO:0000256" key="10">
    <source>
        <dbReference type="ARBA" id="ARBA00048109"/>
    </source>
</evidence>
<gene>
    <name evidence="15" type="ORF">Voc01_066360</name>
</gene>
<evidence type="ECO:0000313" key="16">
    <source>
        <dbReference type="Proteomes" id="UP000635606"/>
    </source>
</evidence>
<evidence type="ECO:0000256" key="7">
    <source>
        <dbReference type="ARBA" id="ARBA00022798"/>
    </source>
</evidence>
<dbReference type="AlphaFoldDB" id="A0A8J3ZWM3"/>
<evidence type="ECO:0000259" key="14">
    <source>
        <dbReference type="Pfam" id="PF06974"/>
    </source>
</evidence>
<dbReference type="GO" id="GO:0019432">
    <property type="term" value="P:triglyceride biosynthetic process"/>
    <property type="evidence" value="ECO:0007669"/>
    <property type="project" value="UniProtKB-UniPathway"/>
</dbReference>
<organism evidence="15 16">
    <name type="scientific">Virgisporangium ochraceum</name>
    <dbReference type="NCBI Taxonomy" id="65505"/>
    <lineage>
        <taxon>Bacteria</taxon>
        <taxon>Bacillati</taxon>
        <taxon>Actinomycetota</taxon>
        <taxon>Actinomycetes</taxon>
        <taxon>Micromonosporales</taxon>
        <taxon>Micromonosporaceae</taxon>
        <taxon>Virgisporangium</taxon>
    </lineage>
</organism>
<comment type="pathway">
    <text evidence="1 11">Glycerolipid metabolism; triacylglycerol biosynthesis.</text>
</comment>
<comment type="similarity">
    <text evidence="3 11">Belongs to the long-chain O-acyltransferase family.</text>
</comment>
<feature type="compositionally biased region" description="Basic residues" evidence="12">
    <location>
        <begin position="503"/>
        <end position="512"/>
    </location>
</feature>
<feature type="domain" description="O-acyltransferase WSD1 C-terminal" evidence="14">
    <location>
        <begin position="310"/>
        <end position="452"/>
    </location>
</feature>
<evidence type="ECO:0000313" key="15">
    <source>
        <dbReference type="EMBL" id="GIJ71719.1"/>
    </source>
</evidence>
<dbReference type="GO" id="GO:0001666">
    <property type="term" value="P:response to hypoxia"/>
    <property type="evidence" value="ECO:0007669"/>
    <property type="project" value="TreeGrafter"/>
</dbReference>
<keyword evidence="7 11" id="KW-0319">Glycerol metabolism</keyword>
<dbReference type="Proteomes" id="UP000635606">
    <property type="component" value="Unassembled WGS sequence"/>
</dbReference>
<proteinExistence type="inferred from homology"/>
<feature type="domain" description="O-acyltransferase WSD1-like N-terminal" evidence="13">
    <location>
        <begin position="4"/>
        <end position="268"/>
    </location>
</feature>
<dbReference type="Pfam" id="PF03007">
    <property type="entry name" value="WS_DGAT_cat"/>
    <property type="match status" value="1"/>
</dbReference>
<name>A0A8J3ZWM3_9ACTN</name>
<evidence type="ECO:0000256" key="2">
    <source>
        <dbReference type="ARBA" id="ARBA00005189"/>
    </source>
</evidence>
<protein>
    <recommendedName>
        <fullName evidence="4 11">Diacylglycerol O-acyltransferase</fullName>
        <ecNumber evidence="4 11">2.3.1.20</ecNumber>
    </recommendedName>
</protein>
<dbReference type="PANTHER" id="PTHR31650">
    <property type="entry name" value="O-ACYLTRANSFERASE (WSD1-LIKE) FAMILY PROTEIN"/>
    <property type="match status" value="1"/>
</dbReference>
<evidence type="ECO:0000256" key="3">
    <source>
        <dbReference type="ARBA" id="ARBA00009587"/>
    </source>
</evidence>
<dbReference type="SUPFAM" id="SSF52777">
    <property type="entry name" value="CoA-dependent acyltransferases"/>
    <property type="match status" value="1"/>
</dbReference>